<reference evidence="2 3" key="1">
    <citation type="submission" date="2020-10" db="EMBL/GenBank/DDBJ databases">
        <title>Phylogeny of dyella-like bacteria.</title>
        <authorList>
            <person name="Fu J."/>
        </authorList>
    </citation>
    <scope>NUCLEOTIDE SEQUENCE [LARGE SCALE GENOMIC DNA]</scope>
    <source>
        <strain evidence="2 3">DHOB09</strain>
    </source>
</reference>
<gene>
    <name evidence="2" type="ORF">ISN74_12965</name>
</gene>
<organism evidence="2 3">
    <name type="scientific">Dyella caseinilytica</name>
    <dbReference type="NCBI Taxonomy" id="1849581"/>
    <lineage>
        <taxon>Bacteria</taxon>
        <taxon>Pseudomonadati</taxon>
        <taxon>Pseudomonadota</taxon>
        <taxon>Gammaproteobacteria</taxon>
        <taxon>Lysobacterales</taxon>
        <taxon>Rhodanobacteraceae</taxon>
        <taxon>Dyella</taxon>
    </lineage>
</organism>
<dbReference type="Proteomes" id="UP000663181">
    <property type="component" value="Chromosome"/>
</dbReference>
<proteinExistence type="predicted"/>
<name>A0ABX7GPQ7_9GAMM</name>
<feature type="region of interest" description="Disordered" evidence="1">
    <location>
        <begin position="1"/>
        <end position="22"/>
    </location>
</feature>
<accession>A0ABX7GPQ7</accession>
<evidence type="ECO:0000313" key="3">
    <source>
        <dbReference type="Proteomes" id="UP000663181"/>
    </source>
</evidence>
<evidence type="ECO:0000313" key="2">
    <source>
        <dbReference type="EMBL" id="QRN52388.1"/>
    </source>
</evidence>
<protein>
    <submittedName>
        <fullName evidence="2">Phage tail protein</fullName>
    </submittedName>
</protein>
<sequence>MVDTFRWQQQTDDTGTETARTRSAQFGDGYKQVVPDGINNLVQSWPLTFSGPRDMIFQIRDFLRAHKGASSFYWTPPGDVQGLYRADTWTVQPRGGNAYTLTVILNQAFTP</sequence>
<dbReference type="EMBL" id="CP064030">
    <property type="protein sequence ID" value="QRN52388.1"/>
    <property type="molecule type" value="Genomic_DNA"/>
</dbReference>
<keyword evidence="3" id="KW-1185">Reference proteome</keyword>
<dbReference type="RefSeq" id="WP_188799636.1">
    <property type="nucleotide sequence ID" value="NZ_BMIZ01000002.1"/>
</dbReference>
<dbReference type="InterPro" id="IPR010265">
    <property type="entry name" value="Phage_lambda_TipM"/>
</dbReference>
<dbReference type="Pfam" id="PF05939">
    <property type="entry name" value="Phage_min_tail"/>
    <property type="match status" value="1"/>
</dbReference>
<evidence type="ECO:0000256" key="1">
    <source>
        <dbReference type="SAM" id="MobiDB-lite"/>
    </source>
</evidence>